<accession>A0A7J7TRE0</accession>
<name>A0A7J7TRE0_RHIFE</name>
<reference evidence="1 2" key="1">
    <citation type="journal article" date="2020" name="Nature">
        <title>Six reference-quality genomes reveal evolution of bat adaptations.</title>
        <authorList>
            <person name="Jebb D."/>
            <person name="Huang Z."/>
            <person name="Pippel M."/>
            <person name="Hughes G.M."/>
            <person name="Lavrichenko K."/>
            <person name="Devanna P."/>
            <person name="Winkler S."/>
            <person name="Jermiin L.S."/>
            <person name="Skirmuntt E.C."/>
            <person name="Katzourakis A."/>
            <person name="Burkitt-Gray L."/>
            <person name="Ray D.A."/>
            <person name="Sullivan K.A.M."/>
            <person name="Roscito J.G."/>
            <person name="Kirilenko B.M."/>
            <person name="Davalos L.M."/>
            <person name="Corthals A.P."/>
            <person name="Power M.L."/>
            <person name="Jones G."/>
            <person name="Ransome R.D."/>
            <person name="Dechmann D.K.N."/>
            <person name="Locatelli A.G."/>
            <person name="Puechmaille S.J."/>
            <person name="Fedrigo O."/>
            <person name="Jarvis E.D."/>
            <person name="Hiller M."/>
            <person name="Vernes S.C."/>
            <person name="Myers E.W."/>
            <person name="Teeling E.C."/>
        </authorList>
    </citation>
    <scope>NUCLEOTIDE SEQUENCE [LARGE SCALE GENOMIC DNA]</scope>
    <source>
        <strain evidence="1">MRhiFer1</strain>
        <tissue evidence="1">Lung</tissue>
    </source>
</reference>
<comment type="caution">
    <text evidence="1">The sequence shown here is derived from an EMBL/GenBank/DDBJ whole genome shotgun (WGS) entry which is preliminary data.</text>
</comment>
<dbReference type="EMBL" id="JACAGC010000018">
    <property type="protein sequence ID" value="KAF6302967.1"/>
    <property type="molecule type" value="Genomic_DNA"/>
</dbReference>
<evidence type="ECO:0000313" key="2">
    <source>
        <dbReference type="Proteomes" id="UP000585614"/>
    </source>
</evidence>
<dbReference type="AlphaFoldDB" id="A0A7J7TRE0"/>
<dbReference type="Proteomes" id="UP000585614">
    <property type="component" value="Unassembled WGS sequence"/>
</dbReference>
<protein>
    <submittedName>
        <fullName evidence="1">Uncharacterized protein</fullName>
    </submittedName>
</protein>
<sequence>MTFPCSSAPSLPCFPLPDAESHGFVLHGAFLIGKEEGDHDVLCWYVETLHLCVELGHCLKSLSLALLICSPWREKLSALPRSPGVGGREWTGGWGCSQLSYFLTSVVFRAGVPTSSCSITPACMWLT</sequence>
<evidence type="ECO:0000313" key="1">
    <source>
        <dbReference type="EMBL" id="KAF6302967.1"/>
    </source>
</evidence>
<organism evidence="1 2">
    <name type="scientific">Rhinolophus ferrumequinum</name>
    <name type="common">Greater horseshoe bat</name>
    <dbReference type="NCBI Taxonomy" id="59479"/>
    <lineage>
        <taxon>Eukaryota</taxon>
        <taxon>Metazoa</taxon>
        <taxon>Chordata</taxon>
        <taxon>Craniata</taxon>
        <taxon>Vertebrata</taxon>
        <taxon>Euteleostomi</taxon>
        <taxon>Mammalia</taxon>
        <taxon>Eutheria</taxon>
        <taxon>Laurasiatheria</taxon>
        <taxon>Chiroptera</taxon>
        <taxon>Yinpterochiroptera</taxon>
        <taxon>Rhinolophoidea</taxon>
        <taxon>Rhinolophidae</taxon>
        <taxon>Rhinolophinae</taxon>
        <taxon>Rhinolophus</taxon>
    </lineage>
</organism>
<proteinExistence type="predicted"/>
<gene>
    <name evidence="1" type="ORF">mRhiFer1_008704</name>
</gene>